<dbReference type="EC" id="3.1.-.-" evidence="7"/>
<evidence type="ECO:0000256" key="6">
    <source>
        <dbReference type="ARBA" id="ARBA00022833"/>
    </source>
</evidence>
<dbReference type="GeneID" id="93364975"/>
<gene>
    <name evidence="7 8" type="primary">ybeY</name>
    <name evidence="8" type="ORF">POREN0001_0564</name>
</gene>
<comment type="caution">
    <text evidence="8">The sequence shown here is derived from an EMBL/GenBank/DDBJ whole genome shotgun (WGS) entry which is preliminary data.</text>
</comment>
<accession>C3J8P5</accession>
<evidence type="ECO:0000256" key="4">
    <source>
        <dbReference type="ARBA" id="ARBA00022759"/>
    </source>
</evidence>
<evidence type="ECO:0000313" key="9">
    <source>
        <dbReference type="Proteomes" id="UP000004295"/>
    </source>
</evidence>
<dbReference type="eggNOG" id="COG0319">
    <property type="taxonomic scope" value="Bacteria"/>
</dbReference>
<feature type="binding site" evidence="7">
    <location>
        <position position="120"/>
    </location>
    <ligand>
        <name>Zn(2+)</name>
        <dbReference type="ChEBI" id="CHEBI:29105"/>
        <note>catalytic</note>
    </ligand>
</feature>
<comment type="similarity">
    <text evidence="1 7">Belongs to the endoribonuclease YbeY family.</text>
</comment>
<keyword evidence="7" id="KW-0698">rRNA processing</keyword>
<name>C3J8P5_POREA</name>
<keyword evidence="5 7" id="KW-0378">Hydrolase</keyword>
<proteinExistence type="inferred from homology"/>
<dbReference type="EMBL" id="ACNN01000007">
    <property type="protein sequence ID" value="EEN83381.1"/>
    <property type="molecule type" value="Genomic_DNA"/>
</dbReference>
<dbReference type="Pfam" id="PF02130">
    <property type="entry name" value="YbeY"/>
    <property type="match status" value="1"/>
</dbReference>
<evidence type="ECO:0000256" key="3">
    <source>
        <dbReference type="ARBA" id="ARBA00022723"/>
    </source>
</evidence>
<feature type="binding site" evidence="7">
    <location>
        <position position="114"/>
    </location>
    <ligand>
        <name>Zn(2+)</name>
        <dbReference type="ChEBI" id="CHEBI:29105"/>
        <note>catalytic</note>
    </ligand>
</feature>
<dbReference type="GO" id="GO:0006364">
    <property type="term" value="P:rRNA processing"/>
    <property type="evidence" value="ECO:0007669"/>
    <property type="project" value="UniProtKB-UniRule"/>
</dbReference>
<evidence type="ECO:0000256" key="5">
    <source>
        <dbReference type="ARBA" id="ARBA00022801"/>
    </source>
</evidence>
<dbReference type="SUPFAM" id="SSF55486">
    <property type="entry name" value="Metalloproteases ('zincins'), catalytic domain"/>
    <property type="match status" value="1"/>
</dbReference>
<dbReference type="RefSeq" id="WP_004332411.1">
    <property type="nucleotide sequence ID" value="NZ_ACNN01000007.1"/>
</dbReference>
<reference evidence="8 9" key="1">
    <citation type="submission" date="2009-04" db="EMBL/GenBank/DDBJ databases">
        <authorList>
            <person name="Sebastian Y."/>
            <person name="Madupu R."/>
            <person name="Durkin A.S."/>
            <person name="Torralba M."/>
            <person name="Methe B."/>
            <person name="Sutton G.G."/>
            <person name="Strausberg R.L."/>
            <person name="Nelson K.E."/>
        </authorList>
    </citation>
    <scope>NUCLEOTIDE SEQUENCE [LARGE SCALE GENOMIC DNA]</scope>
    <source>
        <strain evidence="9">ATCC 35406 / BCRC 14492 / JCM 8526 / NCTC 13058 / HG 370</strain>
    </source>
</reference>
<evidence type="ECO:0000256" key="2">
    <source>
        <dbReference type="ARBA" id="ARBA00022722"/>
    </source>
</evidence>
<dbReference type="InterPro" id="IPR023091">
    <property type="entry name" value="MetalPrtase_cat_dom_sf_prd"/>
</dbReference>
<keyword evidence="6 7" id="KW-0862">Zinc</keyword>
<dbReference type="PANTHER" id="PTHR46986:SF1">
    <property type="entry name" value="ENDORIBONUCLEASE YBEY, CHLOROPLASTIC"/>
    <property type="match status" value="1"/>
</dbReference>
<keyword evidence="3 7" id="KW-0479">Metal-binding</keyword>
<dbReference type="GO" id="GO:0004222">
    <property type="term" value="F:metalloendopeptidase activity"/>
    <property type="evidence" value="ECO:0007669"/>
    <property type="project" value="InterPro"/>
</dbReference>
<comment type="cofactor">
    <cofactor evidence="7">
        <name>Zn(2+)</name>
        <dbReference type="ChEBI" id="CHEBI:29105"/>
    </cofactor>
    <text evidence="7">Binds 1 zinc ion.</text>
</comment>
<dbReference type="AlphaFoldDB" id="C3J8P5"/>
<keyword evidence="9" id="KW-1185">Reference proteome</keyword>
<keyword evidence="2 7" id="KW-0540">Nuclease</keyword>
<comment type="function">
    <text evidence="7">Single strand-specific metallo-endoribonuclease involved in late-stage 70S ribosome quality control and in maturation of the 3' terminus of the 16S rRNA.</text>
</comment>
<sequence length="152" mass="17522">MKINYFTERNVRVPHLRRQIIARWIRQVANEMGKTLGELSYKFTNDAGILEANKLFLNHDYYTDILTFDASQEGSEYISGDILISLETVASNAEKFGVPYEEELHRVLIHGVLHLSGIDDKTPEEERLMHFAEDRAIVLLHRLIGDRPLLAD</sequence>
<dbReference type="InterPro" id="IPR002036">
    <property type="entry name" value="YbeY"/>
</dbReference>
<dbReference type="Proteomes" id="UP000004295">
    <property type="component" value="Unassembled WGS sequence"/>
</dbReference>
<feature type="binding site" evidence="7">
    <location>
        <position position="110"/>
    </location>
    <ligand>
        <name>Zn(2+)</name>
        <dbReference type="ChEBI" id="CHEBI:29105"/>
        <note>catalytic</note>
    </ligand>
</feature>
<keyword evidence="7" id="KW-0690">Ribosome biogenesis</keyword>
<evidence type="ECO:0000313" key="8">
    <source>
        <dbReference type="EMBL" id="EEN83381.1"/>
    </source>
</evidence>
<dbReference type="HAMAP" id="MF_00009">
    <property type="entry name" value="Endoribonucl_YbeY"/>
    <property type="match status" value="1"/>
</dbReference>
<protein>
    <recommendedName>
        <fullName evidence="7">Endoribonuclease YbeY</fullName>
        <ecNumber evidence="7">3.1.-.-</ecNumber>
    </recommendedName>
</protein>
<comment type="subcellular location">
    <subcellularLocation>
        <location evidence="7">Cytoplasm</location>
    </subcellularLocation>
</comment>
<keyword evidence="4 7" id="KW-0255">Endonuclease</keyword>
<dbReference type="PANTHER" id="PTHR46986">
    <property type="entry name" value="ENDORIBONUCLEASE YBEY, CHLOROPLASTIC"/>
    <property type="match status" value="1"/>
</dbReference>
<evidence type="ECO:0000256" key="1">
    <source>
        <dbReference type="ARBA" id="ARBA00010875"/>
    </source>
</evidence>
<dbReference type="STRING" id="553175.POREN0001_0564"/>
<keyword evidence="7" id="KW-0963">Cytoplasm</keyword>
<dbReference type="Gene3D" id="3.40.390.30">
    <property type="entry name" value="Metalloproteases ('zincins'), catalytic domain"/>
    <property type="match status" value="1"/>
</dbReference>
<organism evidence="8 9">
    <name type="scientific">Porphyromonas endodontalis (strain ATCC 35406 / DSM 24491 / JCM 8526 / CCUG 16442 / BCRC 14492 / NCTC 13058 / HG 370)</name>
    <name type="common">Bacteroides endodontalis</name>
    <dbReference type="NCBI Taxonomy" id="553175"/>
    <lineage>
        <taxon>Bacteria</taxon>
        <taxon>Pseudomonadati</taxon>
        <taxon>Bacteroidota</taxon>
        <taxon>Bacteroidia</taxon>
        <taxon>Bacteroidales</taxon>
        <taxon>Porphyromonadaceae</taxon>
        <taxon>Porphyromonas</taxon>
    </lineage>
</organism>
<dbReference type="GO" id="GO:0004521">
    <property type="term" value="F:RNA endonuclease activity"/>
    <property type="evidence" value="ECO:0007669"/>
    <property type="project" value="UniProtKB-UniRule"/>
</dbReference>
<dbReference type="GO" id="GO:0008270">
    <property type="term" value="F:zinc ion binding"/>
    <property type="evidence" value="ECO:0007669"/>
    <property type="project" value="UniProtKB-UniRule"/>
</dbReference>
<dbReference type="NCBIfam" id="TIGR00043">
    <property type="entry name" value="rRNA maturation RNase YbeY"/>
    <property type="match status" value="1"/>
</dbReference>
<dbReference type="GO" id="GO:0005737">
    <property type="term" value="C:cytoplasm"/>
    <property type="evidence" value="ECO:0007669"/>
    <property type="project" value="UniProtKB-SubCell"/>
</dbReference>
<evidence type="ECO:0000256" key="7">
    <source>
        <dbReference type="HAMAP-Rule" id="MF_00009"/>
    </source>
</evidence>